<proteinExistence type="predicted"/>
<name>A0A8T0P7H1_PANVG</name>
<dbReference type="EMBL" id="CM029052">
    <property type="protein sequence ID" value="KAG2557560.1"/>
    <property type="molecule type" value="Genomic_DNA"/>
</dbReference>
<dbReference type="AlphaFoldDB" id="A0A8T0P7H1"/>
<comment type="caution">
    <text evidence="1">The sequence shown here is derived from an EMBL/GenBank/DDBJ whole genome shotgun (WGS) entry which is preliminary data.</text>
</comment>
<gene>
    <name evidence="1" type="ORF">PVAP13_8NG256901</name>
</gene>
<keyword evidence="2" id="KW-1185">Reference proteome</keyword>
<sequence length="172" mass="18194">MGILGRVFEWGSVCGVVTGLEANGLGRGGLHLWVGAGWVGRKQIGRVLLPQEGDTAAVAAAGHRRRRTAPPPTSTDRDLWGRCCRHDGIAGSVAAGFAFFQAATGSGEPRGRPPSSFSAARCALSLPVSLLLLLLAGPARERRPADRLGKKEEVKVEIEIGRDKECFPWGTA</sequence>
<reference evidence="1" key="1">
    <citation type="submission" date="2020-05" db="EMBL/GenBank/DDBJ databases">
        <title>WGS assembly of Panicum virgatum.</title>
        <authorList>
            <person name="Lovell J.T."/>
            <person name="Jenkins J."/>
            <person name="Shu S."/>
            <person name="Juenger T.E."/>
            <person name="Schmutz J."/>
        </authorList>
    </citation>
    <scope>NUCLEOTIDE SEQUENCE</scope>
    <source>
        <strain evidence="1">AP13</strain>
    </source>
</reference>
<accession>A0A8T0P7H1</accession>
<protein>
    <submittedName>
        <fullName evidence="1">Uncharacterized protein</fullName>
    </submittedName>
</protein>
<evidence type="ECO:0000313" key="1">
    <source>
        <dbReference type="EMBL" id="KAG2557560.1"/>
    </source>
</evidence>
<dbReference type="Proteomes" id="UP000823388">
    <property type="component" value="Chromosome 8N"/>
</dbReference>
<evidence type="ECO:0000313" key="2">
    <source>
        <dbReference type="Proteomes" id="UP000823388"/>
    </source>
</evidence>
<organism evidence="1 2">
    <name type="scientific">Panicum virgatum</name>
    <name type="common">Blackwell switchgrass</name>
    <dbReference type="NCBI Taxonomy" id="38727"/>
    <lineage>
        <taxon>Eukaryota</taxon>
        <taxon>Viridiplantae</taxon>
        <taxon>Streptophyta</taxon>
        <taxon>Embryophyta</taxon>
        <taxon>Tracheophyta</taxon>
        <taxon>Spermatophyta</taxon>
        <taxon>Magnoliopsida</taxon>
        <taxon>Liliopsida</taxon>
        <taxon>Poales</taxon>
        <taxon>Poaceae</taxon>
        <taxon>PACMAD clade</taxon>
        <taxon>Panicoideae</taxon>
        <taxon>Panicodae</taxon>
        <taxon>Paniceae</taxon>
        <taxon>Panicinae</taxon>
        <taxon>Panicum</taxon>
        <taxon>Panicum sect. Hiantes</taxon>
    </lineage>
</organism>